<dbReference type="Pfam" id="PF14769">
    <property type="entry name" value="CLAMP"/>
    <property type="match status" value="1"/>
</dbReference>
<dbReference type="STRING" id="8083.ENSXMAP00000022118"/>
<dbReference type="PANTHER" id="PTHR28457:SF1">
    <property type="entry name" value="CILIA- AND FLAGELLA-ASSOCIATED PROTEIN 119"/>
    <property type="match status" value="1"/>
</dbReference>
<evidence type="ECO:0000313" key="3">
    <source>
        <dbReference type="Proteomes" id="UP000002852"/>
    </source>
</evidence>
<reference evidence="2" key="3">
    <citation type="submission" date="2025-08" db="UniProtKB">
        <authorList>
            <consortium name="Ensembl"/>
        </authorList>
    </citation>
    <scope>IDENTIFICATION</scope>
    <source>
        <strain evidence="2">JP 163 A</strain>
    </source>
</reference>
<dbReference type="AlphaFoldDB" id="A0A3B5PQZ9"/>
<reference evidence="3" key="2">
    <citation type="journal article" date="2013" name="Nat. Genet.">
        <title>The genome of the platyfish, Xiphophorus maculatus, provides insights into evolutionary adaptation and several complex traits.</title>
        <authorList>
            <person name="Schartl M."/>
            <person name="Walter R.B."/>
            <person name="Shen Y."/>
            <person name="Garcia T."/>
            <person name="Catchen J."/>
            <person name="Amores A."/>
            <person name="Braasch I."/>
            <person name="Chalopin D."/>
            <person name="Volff J.N."/>
            <person name="Lesch K.P."/>
            <person name="Bisazza A."/>
            <person name="Minx P."/>
            <person name="Hillier L."/>
            <person name="Wilson R.K."/>
            <person name="Fuerstenberg S."/>
            <person name="Boore J."/>
            <person name="Searle S."/>
            <person name="Postlethwait J.H."/>
            <person name="Warren W.C."/>
        </authorList>
    </citation>
    <scope>NUCLEOTIDE SEQUENCE [LARGE SCALE GENOMIC DNA]</scope>
    <source>
        <strain evidence="3">JP 163 A</strain>
    </source>
</reference>
<dbReference type="Proteomes" id="UP000002852">
    <property type="component" value="Unassembled WGS sequence"/>
</dbReference>
<feature type="signal peptide" evidence="1">
    <location>
        <begin position="1"/>
        <end position="16"/>
    </location>
</feature>
<keyword evidence="3" id="KW-1185">Reference proteome</keyword>
<dbReference type="Ensembl" id="ENSXMAT00000025389.1">
    <property type="protein sequence ID" value="ENSXMAP00000022118.1"/>
    <property type="gene ID" value="ENSXMAG00000018831.2"/>
</dbReference>
<keyword evidence="1" id="KW-0732">Signal</keyword>
<dbReference type="PANTHER" id="PTHR28457">
    <property type="entry name" value="COILED-COIL DOMAIN-CONTAINING PROTEIN 189"/>
    <property type="match status" value="1"/>
</dbReference>
<organism evidence="2 3">
    <name type="scientific">Xiphophorus maculatus</name>
    <name type="common">Southern platyfish</name>
    <name type="synonym">Platypoecilus maculatus</name>
    <dbReference type="NCBI Taxonomy" id="8083"/>
    <lineage>
        <taxon>Eukaryota</taxon>
        <taxon>Metazoa</taxon>
        <taxon>Chordata</taxon>
        <taxon>Craniata</taxon>
        <taxon>Vertebrata</taxon>
        <taxon>Euteleostomi</taxon>
        <taxon>Actinopterygii</taxon>
        <taxon>Neopterygii</taxon>
        <taxon>Teleostei</taxon>
        <taxon>Neoteleostei</taxon>
        <taxon>Acanthomorphata</taxon>
        <taxon>Ovalentaria</taxon>
        <taxon>Atherinomorphae</taxon>
        <taxon>Cyprinodontiformes</taxon>
        <taxon>Poeciliidae</taxon>
        <taxon>Poeciliinae</taxon>
        <taxon>Xiphophorus</taxon>
    </lineage>
</organism>
<dbReference type="GeneTree" id="ENSGT00940000154323"/>
<dbReference type="InParanoid" id="A0A3B5PQZ9"/>
<dbReference type="InterPro" id="IPR032727">
    <property type="entry name" value="CLAMP"/>
</dbReference>
<proteinExistence type="predicted"/>
<reference evidence="3" key="1">
    <citation type="submission" date="2012-01" db="EMBL/GenBank/DDBJ databases">
        <authorList>
            <person name="Walter R."/>
            <person name="Schartl M."/>
            <person name="Warren W."/>
        </authorList>
    </citation>
    <scope>NUCLEOTIDE SEQUENCE [LARGE SCALE GENOMIC DNA]</scope>
    <source>
        <strain evidence="3">JP 163 A</strain>
    </source>
</reference>
<feature type="chain" id="PRO_5017309136" evidence="1">
    <location>
        <begin position="17"/>
        <end position="229"/>
    </location>
</feature>
<evidence type="ECO:0000256" key="1">
    <source>
        <dbReference type="SAM" id="SignalP"/>
    </source>
</evidence>
<accession>A0A3B5PQZ9</accession>
<protein>
    <submittedName>
        <fullName evidence="2">Cilia and flagella associated protein 119</fullName>
    </submittedName>
</protein>
<reference evidence="2" key="4">
    <citation type="submission" date="2025-09" db="UniProtKB">
        <authorList>
            <consortium name="Ensembl"/>
        </authorList>
    </citation>
    <scope>IDENTIFICATION</scope>
    <source>
        <strain evidence="2">JP 163 A</strain>
    </source>
</reference>
<evidence type="ECO:0000313" key="2">
    <source>
        <dbReference type="Ensembl" id="ENSXMAP00000022118.1"/>
    </source>
</evidence>
<sequence>SVLPLVCGSALCSVLAVDLPEPKKGVLLELYVQTVLFCRQQGFSKEQTSALVSIIKSIHEANIETPLNNSEHCYKYCNDLLLCHSVRRPPFSVKLFSLEEANCVLNYIQDHYLQHNKLYKYIFTPQVKLDLFLTYSGKGGEGLAADESAAQGNNFCLTCIKTGDKIILKNFSSKTADDSSEAQKTSAMEEETAEGKMTFTVYYKLMKICETKSYQVFLVSSANILVHSE</sequence>
<name>A0A3B5PQZ9_XIPMA</name>